<dbReference type="InterPro" id="IPR050364">
    <property type="entry name" value="Cytochrome_P450_fung"/>
</dbReference>
<dbReference type="OMA" id="FEHIKME"/>
<evidence type="ECO:0000256" key="9">
    <source>
        <dbReference type="PIRSR" id="PIRSR602401-1"/>
    </source>
</evidence>
<dbReference type="Gene3D" id="1.10.630.10">
    <property type="entry name" value="Cytochrome P450"/>
    <property type="match status" value="1"/>
</dbReference>
<dbReference type="CDD" id="cd11065">
    <property type="entry name" value="CYP64-like"/>
    <property type="match status" value="1"/>
</dbReference>
<evidence type="ECO:0000313" key="11">
    <source>
        <dbReference type="EMBL" id="EFI96800.1"/>
    </source>
</evidence>
<dbReference type="InterPro" id="IPR001128">
    <property type="entry name" value="Cyt_P450"/>
</dbReference>
<dbReference type="InterPro" id="IPR036396">
    <property type="entry name" value="Cyt_P450_sf"/>
</dbReference>
<evidence type="ECO:0000256" key="3">
    <source>
        <dbReference type="ARBA" id="ARBA00010617"/>
    </source>
</evidence>
<dbReference type="SUPFAM" id="SSF48264">
    <property type="entry name" value="Cytochrome P450"/>
    <property type="match status" value="1"/>
</dbReference>
<gene>
    <name evidence="11" type="ORF">SCHCODRAFT_55355</name>
</gene>
<evidence type="ECO:0000256" key="7">
    <source>
        <dbReference type="ARBA" id="ARBA00023004"/>
    </source>
</evidence>
<dbReference type="PANTHER" id="PTHR46300:SF7">
    <property type="entry name" value="P450, PUTATIVE (EUROFUNG)-RELATED"/>
    <property type="match status" value="1"/>
</dbReference>
<keyword evidence="8 10" id="KW-0503">Monooxygenase</keyword>
<sequence>MSLLTPRDGAALALVSFILYRAARQALRKPLPPGPPGYPLLGNVFDMPKGRMWETFKQWGEKFCPELTSCVGPVVSVTVLGQVIVVLNDHKIADELLSKRGQIYSDRPTMHMAELAGYDRALSNSHYGPRVREWRKLFARVIGTREHVARFNEVEEYQAAMFINRVLADPEEWYDRLQIRQGTSVLQPTCISIRLQVMKEFSEITQPGAYFVDFLPILKSLPDWLPGTGFKETAKAYKKTLDDVGELPIAHVREELAKGAPNTSFVGTLIREEPNLTPERLFDITWAAAAFYSGGAETSVSVIQSYFLAVCKYPEVQAKAQAELDTVIGRERLPTPADRDSLPYIGAICKELDRWIPVAPLAFPHCTTADDIYADYLIPKGSMVFPNVWKFLHDPAIYEEPSAFKPERFLGSNPAPDPRDMGFFGYGRRQCPGSHLADASVWMHVAHAVAALDISKATDAAGNPIEPSGDTDDGLILRPLPFACKIRPRSSDALRLIKERIDRGSD</sequence>
<dbReference type="GO" id="GO:0016705">
    <property type="term" value="F:oxidoreductase activity, acting on paired donors, with incorporation or reduction of molecular oxygen"/>
    <property type="evidence" value="ECO:0007669"/>
    <property type="project" value="InterPro"/>
</dbReference>
<reference evidence="11 12" key="1">
    <citation type="journal article" date="2010" name="Nat. Biotechnol.">
        <title>Genome sequence of the model mushroom Schizophyllum commune.</title>
        <authorList>
            <person name="Ohm R.A."/>
            <person name="de Jong J.F."/>
            <person name="Lugones L.G."/>
            <person name="Aerts A."/>
            <person name="Kothe E."/>
            <person name="Stajich J.E."/>
            <person name="de Vries R.P."/>
            <person name="Record E."/>
            <person name="Levasseur A."/>
            <person name="Baker S.E."/>
            <person name="Bartholomew K.A."/>
            <person name="Coutinho P.M."/>
            <person name="Erdmann S."/>
            <person name="Fowler T.J."/>
            <person name="Gathman A.C."/>
            <person name="Lombard V."/>
            <person name="Henrissat B."/>
            <person name="Knabe N."/>
            <person name="Kuees U."/>
            <person name="Lilly W.W."/>
            <person name="Lindquist E."/>
            <person name="Lucas S."/>
            <person name="Magnuson J.K."/>
            <person name="Piumi F."/>
            <person name="Raudaskoski M."/>
            <person name="Salamov A."/>
            <person name="Schmutz J."/>
            <person name="Schwarze F.W.M.R."/>
            <person name="vanKuyk P.A."/>
            <person name="Horton J.S."/>
            <person name="Grigoriev I.V."/>
            <person name="Woesten H.A.B."/>
        </authorList>
    </citation>
    <scope>NUCLEOTIDE SEQUENCE [LARGE SCALE GENOMIC DNA]</scope>
    <source>
        <strain evidence="12">H4-8 / FGSC 9210</strain>
    </source>
</reference>
<evidence type="ECO:0000256" key="8">
    <source>
        <dbReference type="ARBA" id="ARBA00023033"/>
    </source>
</evidence>
<evidence type="ECO:0000256" key="6">
    <source>
        <dbReference type="ARBA" id="ARBA00023002"/>
    </source>
</evidence>
<dbReference type="Proteomes" id="UP000007431">
    <property type="component" value="Unassembled WGS sequence"/>
</dbReference>
<feature type="binding site" description="axial binding residue" evidence="9">
    <location>
        <position position="431"/>
    </location>
    <ligand>
        <name>heme</name>
        <dbReference type="ChEBI" id="CHEBI:30413"/>
    </ligand>
    <ligandPart>
        <name>Fe</name>
        <dbReference type="ChEBI" id="CHEBI:18248"/>
    </ligandPart>
</feature>
<dbReference type="InterPro" id="IPR002401">
    <property type="entry name" value="Cyt_P450_E_grp-I"/>
</dbReference>
<accession>D8Q4I9</accession>
<protein>
    <recommendedName>
        <fullName evidence="13">Cytochrome P450</fullName>
    </recommendedName>
</protein>
<dbReference type="InParanoid" id="D8Q4I9"/>
<comment type="cofactor">
    <cofactor evidence="1 9">
        <name>heme</name>
        <dbReference type="ChEBI" id="CHEBI:30413"/>
    </cofactor>
</comment>
<dbReference type="AlphaFoldDB" id="D8Q4I9"/>
<dbReference type="GO" id="GO:0004497">
    <property type="term" value="F:monooxygenase activity"/>
    <property type="evidence" value="ECO:0007669"/>
    <property type="project" value="UniProtKB-KW"/>
</dbReference>
<keyword evidence="7 9" id="KW-0408">Iron</keyword>
<dbReference type="eggNOG" id="KOG0156">
    <property type="taxonomic scope" value="Eukaryota"/>
</dbReference>
<evidence type="ECO:0008006" key="13">
    <source>
        <dbReference type="Google" id="ProtNLM"/>
    </source>
</evidence>
<comment type="pathway">
    <text evidence="2">Secondary metabolite biosynthesis.</text>
</comment>
<dbReference type="Pfam" id="PF00067">
    <property type="entry name" value="p450"/>
    <property type="match status" value="1"/>
</dbReference>
<evidence type="ECO:0000313" key="12">
    <source>
        <dbReference type="Proteomes" id="UP000007431"/>
    </source>
</evidence>
<keyword evidence="5 9" id="KW-0479">Metal-binding</keyword>
<dbReference type="PRINTS" id="PR00463">
    <property type="entry name" value="EP450I"/>
</dbReference>
<dbReference type="VEuPathDB" id="FungiDB:SCHCODRAFT_01189794"/>
<evidence type="ECO:0000256" key="1">
    <source>
        <dbReference type="ARBA" id="ARBA00001971"/>
    </source>
</evidence>
<keyword evidence="4 9" id="KW-0349">Heme</keyword>
<evidence type="ECO:0000256" key="4">
    <source>
        <dbReference type="ARBA" id="ARBA00022617"/>
    </source>
</evidence>
<dbReference type="PANTHER" id="PTHR46300">
    <property type="entry name" value="P450, PUTATIVE (EUROFUNG)-RELATED-RELATED"/>
    <property type="match status" value="1"/>
</dbReference>
<evidence type="ECO:0000256" key="5">
    <source>
        <dbReference type="ARBA" id="ARBA00022723"/>
    </source>
</evidence>
<keyword evidence="6 10" id="KW-0560">Oxidoreductase</keyword>
<dbReference type="InterPro" id="IPR017972">
    <property type="entry name" value="Cyt_P450_CS"/>
</dbReference>
<dbReference type="HOGENOM" id="CLU_001570_2_3_1"/>
<comment type="similarity">
    <text evidence="3 10">Belongs to the cytochrome P450 family.</text>
</comment>
<keyword evidence="12" id="KW-1185">Reference proteome</keyword>
<dbReference type="GO" id="GO:0005506">
    <property type="term" value="F:iron ion binding"/>
    <property type="evidence" value="ECO:0007669"/>
    <property type="project" value="InterPro"/>
</dbReference>
<organism evidence="12">
    <name type="scientific">Schizophyllum commune (strain H4-8 / FGSC 9210)</name>
    <name type="common">Split gill fungus</name>
    <dbReference type="NCBI Taxonomy" id="578458"/>
    <lineage>
        <taxon>Eukaryota</taxon>
        <taxon>Fungi</taxon>
        <taxon>Dikarya</taxon>
        <taxon>Basidiomycota</taxon>
        <taxon>Agaricomycotina</taxon>
        <taxon>Agaricomycetes</taxon>
        <taxon>Agaricomycetidae</taxon>
        <taxon>Agaricales</taxon>
        <taxon>Schizophyllaceae</taxon>
        <taxon>Schizophyllum</taxon>
    </lineage>
</organism>
<name>D8Q4I9_SCHCM</name>
<dbReference type="EMBL" id="GL377306">
    <property type="protein sequence ID" value="EFI96800.1"/>
    <property type="molecule type" value="Genomic_DNA"/>
</dbReference>
<dbReference type="PROSITE" id="PS00086">
    <property type="entry name" value="CYTOCHROME_P450"/>
    <property type="match status" value="1"/>
</dbReference>
<evidence type="ECO:0000256" key="2">
    <source>
        <dbReference type="ARBA" id="ARBA00005179"/>
    </source>
</evidence>
<proteinExistence type="inferred from homology"/>
<dbReference type="GO" id="GO:0020037">
    <property type="term" value="F:heme binding"/>
    <property type="evidence" value="ECO:0007669"/>
    <property type="project" value="InterPro"/>
</dbReference>
<evidence type="ECO:0000256" key="10">
    <source>
        <dbReference type="RuleBase" id="RU000461"/>
    </source>
</evidence>